<evidence type="ECO:0000313" key="8">
    <source>
        <dbReference type="EMBL" id="VEL14027.1"/>
    </source>
</evidence>
<dbReference type="PANTHER" id="PTHR15944:SF0">
    <property type="entry name" value="PRENYLCYSTEINE LYASE DOMAIN-CONTAINING PROTEIN"/>
    <property type="match status" value="1"/>
</dbReference>
<sequence length="139" mass="15378">MIPCFGDVCHLTADSPESQSVSMNVPVKSIDRWSRGIRRRLLVELTFESLHQTLSLEMEVTPLRDLGTFILAPGLIYANALESAFSTMETAAVGGRNAALLVSHEHLRNSSDFTNINTQTRPSQRPLLDPVALSQQKPF</sequence>
<keyword evidence="4" id="KW-0560">Oxidoreductase</keyword>
<feature type="domain" description="Prenylcysteine lyase" evidence="7">
    <location>
        <begin position="63"/>
        <end position="110"/>
    </location>
</feature>
<dbReference type="GO" id="GO:0001735">
    <property type="term" value="F:prenylcysteine oxidase activity"/>
    <property type="evidence" value="ECO:0007669"/>
    <property type="project" value="InterPro"/>
</dbReference>
<evidence type="ECO:0000256" key="3">
    <source>
        <dbReference type="ARBA" id="ARBA00022827"/>
    </source>
</evidence>
<reference evidence="8" key="1">
    <citation type="submission" date="2018-11" db="EMBL/GenBank/DDBJ databases">
        <authorList>
            <consortium name="Pathogen Informatics"/>
        </authorList>
    </citation>
    <scope>NUCLEOTIDE SEQUENCE</scope>
</reference>
<keyword evidence="2" id="KW-0285">Flavoprotein</keyword>
<evidence type="ECO:0000313" key="9">
    <source>
        <dbReference type="Proteomes" id="UP000784294"/>
    </source>
</evidence>
<evidence type="ECO:0000259" key="7">
    <source>
        <dbReference type="Pfam" id="PF07156"/>
    </source>
</evidence>
<comment type="caution">
    <text evidence="8">The sequence shown here is derived from an EMBL/GenBank/DDBJ whole genome shotgun (WGS) entry which is preliminary data.</text>
</comment>
<evidence type="ECO:0000256" key="2">
    <source>
        <dbReference type="ARBA" id="ARBA00022630"/>
    </source>
</evidence>
<gene>
    <name evidence="8" type="ORF">PXEA_LOCUS7467</name>
</gene>
<protein>
    <recommendedName>
        <fullName evidence="7">Prenylcysteine lyase domain-containing protein</fullName>
    </recommendedName>
</protein>
<dbReference type="InterPro" id="IPR017046">
    <property type="entry name" value="Prenylcysteine_Oxase1"/>
</dbReference>
<dbReference type="GO" id="GO:0030327">
    <property type="term" value="P:prenylated protein catabolic process"/>
    <property type="evidence" value="ECO:0007669"/>
    <property type="project" value="TreeGrafter"/>
</dbReference>
<feature type="compositionally biased region" description="Polar residues" evidence="6">
    <location>
        <begin position="113"/>
        <end position="123"/>
    </location>
</feature>
<dbReference type="PANTHER" id="PTHR15944">
    <property type="entry name" value="FARNESYLCYSTEINE LYASE"/>
    <property type="match status" value="1"/>
</dbReference>
<evidence type="ECO:0000256" key="5">
    <source>
        <dbReference type="ARBA" id="ARBA00023180"/>
    </source>
</evidence>
<evidence type="ECO:0000256" key="1">
    <source>
        <dbReference type="ARBA" id="ARBA00001974"/>
    </source>
</evidence>
<name>A0A448WKM5_9PLAT</name>
<keyword evidence="9" id="KW-1185">Reference proteome</keyword>
<organism evidence="8 9">
    <name type="scientific">Protopolystoma xenopodis</name>
    <dbReference type="NCBI Taxonomy" id="117903"/>
    <lineage>
        <taxon>Eukaryota</taxon>
        <taxon>Metazoa</taxon>
        <taxon>Spiralia</taxon>
        <taxon>Lophotrochozoa</taxon>
        <taxon>Platyhelminthes</taxon>
        <taxon>Monogenea</taxon>
        <taxon>Polyopisthocotylea</taxon>
        <taxon>Polystomatidea</taxon>
        <taxon>Polystomatidae</taxon>
        <taxon>Protopolystoma</taxon>
    </lineage>
</organism>
<dbReference type="AlphaFoldDB" id="A0A448WKM5"/>
<keyword evidence="3" id="KW-0274">FAD</keyword>
<feature type="region of interest" description="Disordered" evidence="6">
    <location>
        <begin position="113"/>
        <end position="139"/>
    </location>
</feature>
<dbReference type="EMBL" id="CAAALY010019762">
    <property type="protein sequence ID" value="VEL14027.1"/>
    <property type="molecule type" value="Genomic_DNA"/>
</dbReference>
<evidence type="ECO:0000256" key="4">
    <source>
        <dbReference type="ARBA" id="ARBA00023002"/>
    </source>
</evidence>
<dbReference type="InterPro" id="IPR010795">
    <property type="entry name" value="Prenylcys_lyase"/>
</dbReference>
<accession>A0A448WKM5</accession>
<dbReference type="GO" id="GO:0030328">
    <property type="term" value="P:prenylcysteine catabolic process"/>
    <property type="evidence" value="ECO:0007669"/>
    <property type="project" value="InterPro"/>
</dbReference>
<dbReference type="OrthoDB" id="437369at2759"/>
<dbReference type="Pfam" id="PF07156">
    <property type="entry name" value="Prenylcys_lyase"/>
    <property type="match status" value="1"/>
</dbReference>
<proteinExistence type="predicted"/>
<keyword evidence="5" id="KW-0325">Glycoprotein</keyword>
<evidence type="ECO:0000256" key="6">
    <source>
        <dbReference type="SAM" id="MobiDB-lite"/>
    </source>
</evidence>
<comment type="cofactor">
    <cofactor evidence="1">
        <name>FAD</name>
        <dbReference type="ChEBI" id="CHEBI:57692"/>
    </cofactor>
</comment>
<dbReference type="Proteomes" id="UP000784294">
    <property type="component" value="Unassembled WGS sequence"/>
</dbReference>